<keyword evidence="11" id="KW-0119">Carbohydrate metabolism</keyword>
<keyword evidence="3" id="KW-0964">Secreted</keyword>
<evidence type="ECO:0000256" key="13">
    <source>
        <dbReference type="ARBA" id="ARBA00044502"/>
    </source>
</evidence>
<evidence type="ECO:0000256" key="7">
    <source>
        <dbReference type="ARBA" id="ARBA00023002"/>
    </source>
</evidence>
<evidence type="ECO:0000256" key="9">
    <source>
        <dbReference type="ARBA" id="ARBA00023033"/>
    </source>
</evidence>
<dbReference type="Pfam" id="PF03443">
    <property type="entry name" value="AA9"/>
    <property type="match status" value="1"/>
</dbReference>
<evidence type="ECO:0000259" key="17">
    <source>
        <dbReference type="Pfam" id="PF03443"/>
    </source>
</evidence>
<feature type="domain" description="Auxiliary Activity family 9 catalytic" evidence="17">
    <location>
        <begin position="4"/>
        <end position="102"/>
    </location>
</feature>
<dbReference type="GO" id="GO:0046872">
    <property type="term" value="F:metal ion binding"/>
    <property type="evidence" value="ECO:0007669"/>
    <property type="project" value="UniProtKB-KW"/>
</dbReference>
<evidence type="ECO:0000256" key="16">
    <source>
        <dbReference type="SAM" id="MobiDB-lite"/>
    </source>
</evidence>
<sequence>MHVWSSDKFLKDNAKWTVTVPHDIAPRKYVVRHENLALHFASKTDPIAMMPGMGGAGAQSFVMCANVQVSGQRTTTPKGVKFPPAYSSPNDPGIFFDIYHTKAYDYKPPGPPVYKPSTPNVKLAPLPKKVESPMGSPAADEAYAKTWRRNGSKSS</sequence>
<keyword evidence="19" id="KW-1185">Reference proteome</keyword>
<evidence type="ECO:0000313" key="18">
    <source>
        <dbReference type="EMBL" id="KAF1987276.1"/>
    </source>
</evidence>
<keyword evidence="4" id="KW-0479">Metal-binding</keyword>
<evidence type="ECO:0000256" key="15">
    <source>
        <dbReference type="ARBA" id="ARBA00047174"/>
    </source>
</evidence>
<comment type="subcellular location">
    <subcellularLocation>
        <location evidence="2">Secreted</location>
    </subcellularLocation>
</comment>
<evidence type="ECO:0000256" key="2">
    <source>
        <dbReference type="ARBA" id="ARBA00004613"/>
    </source>
</evidence>
<dbReference type="GO" id="GO:0005576">
    <property type="term" value="C:extracellular region"/>
    <property type="evidence" value="ECO:0007669"/>
    <property type="project" value="UniProtKB-SubCell"/>
</dbReference>
<keyword evidence="5" id="KW-0732">Signal</keyword>
<evidence type="ECO:0000256" key="8">
    <source>
        <dbReference type="ARBA" id="ARBA00023008"/>
    </source>
</evidence>
<evidence type="ECO:0000256" key="1">
    <source>
        <dbReference type="ARBA" id="ARBA00001973"/>
    </source>
</evidence>
<evidence type="ECO:0000256" key="5">
    <source>
        <dbReference type="ARBA" id="ARBA00022729"/>
    </source>
</evidence>
<dbReference type="EC" id="1.14.99.56" evidence="15"/>
<comment type="cofactor">
    <cofactor evidence="1">
        <name>Cu(2+)</name>
        <dbReference type="ChEBI" id="CHEBI:29036"/>
    </cofactor>
</comment>
<dbReference type="PANTHER" id="PTHR33353:SF10">
    <property type="entry name" value="ENDO-BETA-1,4-GLUCANASE D"/>
    <property type="match status" value="1"/>
</dbReference>
<dbReference type="InterPro" id="IPR005103">
    <property type="entry name" value="AA9_LPMO"/>
</dbReference>
<keyword evidence="12" id="KW-0624">Polysaccharide degradation</keyword>
<proteinExistence type="inferred from homology"/>
<gene>
    <name evidence="18" type="ORF">K402DRAFT_392975</name>
</gene>
<dbReference type="InterPro" id="IPR049892">
    <property type="entry name" value="AA9"/>
</dbReference>
<accession>A0A6G1H232</accession>
<name>A0A6G1H232_9PEZI</name>
<organism evidence="18 19">
    <name type="scientific">Aulographum hederae CBS 113979</name>
    <dbReference type="NCBI Taxonomy" id="1176131"/>
    <lineage>
        <taxon>Eukaryota</taxon>
        <taxon>Fungi</taxon>
        <taxon>Dikarya</taxon>
        <taxon>Ascomycota</taxon>
        <taxon>Pezizomycotina</taxon>
        <taxon>Dothideomycetes</taxon>
        <taxon>Pleosporomycetidae</taxon>
        <taxon>Aulographales</taxon>
        <taxon>Aulographaceae</taxon>
    </lineage>
</organism>
<keyword evidence="9" id="KW-0503">Monooxygenase</keyword>
<keyword evidence="10" id="KW-1015">Disulfide bond</keyword>
<keyword evidence="6" id="KW-0136">Cellulose degradation</keyword>
<evidence type="ECO:0000313" key="19">
    <source>
        <dbReference type="Proteomes" id="UP000800041"/>
    </source>
</evidence>
<keyword evidence="8" id="KW-0186">Copper</keyword>
<evidence type="ECO:0000256" key="12">
    <source>
        <dbReference type="ARBA" id="ARBA00023326"/>
    </source>
</evidence>
<dbReference type="AlphaFoldDB" id="A0A6G1H232"/>
<protein>
    <recommendedName>
        <fullName evidence="15">lytic cellulose monooxygenase (C4-dehydrogenating)</fullName>
        <ecNumber evidence="15">1.14.99.56</ecNumber>
    </recommendedName>
</protein>
<comment type="catalytic activity">
    <reaction evidence="14">
        <text>[(1-&gt;4)-beta-D-glucosyl]n+m + reduced acceptor + O2 = 4-dehydro-beta-D-glucosyl-[(1-&gt;4)-beta-D-glucosyl]n-1 + [(1-&gt;4)-beta-D-glucosyl]m + acceptor + H2O.</text>
        <dbReference type="EC" id="1.14.99.56"/>
    </reaction>
</comment>
<evidence type="ECO:0000256" key="3">
    <source>
        <dbReference type="ARBA" id="ARBA00022525"/>
    </source>
</evidence>
<comment type="similarity">
    <text evidence="13">Belongs to the polysaccharide monooxygenase AA9 family.</text>
</comment>
<dbReference type="GO" id="GO:0004497">
    <property type="term" value="F:monooxygenase activity"/>
    <property type="evidence" value="ECO:0007669"/>
    <property type="project" value="UniProtKB-KW"/>
</dbReference>
<feature type="region of interest" description="Disordered" evidence="16">
    <location>
        <begin position="109"/>
        <end position="155"/>
    </location>
</feature>
<dbReference type="GO" id="GO:0030245">
    <property type="term" value="P:cellulose catabolic process"/>
    <property type="evidence" value="ECO:0007669"/>
    <property type="project" value="UniProtKB-KW"/>
</dbReference>
<dbReference type="PANTHER" id="PTHR33353">
    <property type="entry name" value="PUTATIVE (AFU_ORTHOLOGUE AFUA_1G12560)-RELATED"/>
    <property type="match status" value="1"/>
</dbReference>
<evidence type="ECO:0000256" key="11">
    <source>
        <dbReference type="ARBA" id="ARBA00023277"/>
    </source>
</evidence>
<feature type="compositionally biased region" description="Basic residues" evidence="16">
    <location>
        <begin position="146"/>
        <end position="155"/>
    </location>
</feature>
<dbReference type="Gene3D" id="2.70.50.70">
    <property type="match status" value="1"/>
</dbReference>
<dbReference type="Proteomes" id="UP000800041">
    <property type="component" value="Unassembled WGS sequence"/>
</dbReference>
<evidence type="ECO:0000256" key="4">
    <source>
        <dbReference type="ARBA" id="ARBA00022723"/>
    </source>
</evidence>
<evidence type="ECO:0000256" key="10">
    <source>
        <dbReference type="ARBA" id="ARBA00023157"/>
    </source>
</evidence>
<dbReference type="OrthoDB" id="3937764at2759"/>
<evidence type="ECO:0000256" key="6">
    <source>
        <dbReference type="ARBA" id="ARBA00023001"/>
    </source>
</evidence>
<reference evidence="18" key="1">
    <citation type="journal article" date="2020" name="Stud. Mycol.">
        <title>101 Dothideomycetes genomes: a test case for predicting lifestyles and emergence of pathogens.</title>
        <authorList>
            <person name="Haridas S."/>
            <person name="Albert R."/>
            <person name="Binder M."/>
            <person name="Bloem J."/>
            <person name="Labutti K."/>
            <person name="Salamov A."/>
            <person name="Andreopoulos B."/>
            <person name="Baker S."/>
            <person name="Barry K."/>
            <person name="Bills G."/>
            <person name="Bluhm B."/>
            <person name="Cannon C."/>
            <person name="Castanera R."/>
            <person name="Culley D."/>
            <person name="Daum C."/>
            <person name="Ezra D."/>
            <person name="Gonzalez J."/>
            <person name="Henrissat B."/>
            <person name="Kuo A."/>
            <person name="Liang C."/>
            <person name="Lipzen A."/>
            <person name="Lutzoni F."/>
            <person name="Magnuson J."/>
            <person name="Mondo S."/>
            <person name="Nolan M."/>
            <person name="Ohm R."/>
            <person name="Pangilinan J."/>
            <person name="Park H.-J."/>
            <person name="Ramirez L."/>
            <person name="Alfaro M."/>
            <person name="Sun H."/>
            <person name="Tritt A."/>
            <person name="Yoshinaga Y."/>
            <person name="Zwiers L.-H."/>
            <person name="Turgeon B."/>
            <person name="Goodwin S."/>
            <person name="Spatafora J."/>
            <person name="Crous P."/>
            <person name="Grigoriev I."/>
        </authorList>
    </citation>
    <scope>NUCLEOTIDE SEQUENCE</scope>
    <source>
        <strain evidence="18">CBS 113979</strain>
    </source>
</reference>
<evidence type="ECO:0000256" key="14">
    <source>
        <dbReference type="ARBA" id="ARBA00045077"/>
    </source>
</evidence>
<dbReference type="EMBL" id="ML977153">
    <property type="protein sequence ID" value="KAF1987276.1"/>
    <property type="molecule type" value="Genomic_DNA"/>
</dbReference>
<keyword evidence="7" id="KW-0560">Oxidoreductase</keyword>